<dbReference type="Gene3D" id="3.40.800.10">
    <property type="entry name" value="Ureohydrolase domain"/>
    <property type="match status" value="1"/>
</dbReference>
<dbReference type="InterPro" id="IPR006035">
    <property type="entry name" value="Ureohydrolase"/>
</dbReference>
<dbReference type="PANTHER" id="PTHR43782">
    <property type="entry name" value="ARGINASE"/>
    <property type="match status" value="1"/>
</dbReference>
<keyword evidence="2 5" id="KW-0378">Hydrolase</keyword>
<evidence type="ECO:0000256" key="1">
    <source>
        <dbReference type="ARBA" id="ARBA00022723"/>
    </source>
</evidence>
<proteinExistence type="inferred from homology"/>
<dbReference type="EMBL" id="JACCBM010000001">
    <property type="protein sequence ID" value="NYD71664.1"/>
    <property type="molecule type" value="Genomic_DNA"/>
</dbReference>
<dbReference type="GO" id="GO:0004053">
    <property type="term" value="F:arginase activity"/>
    <property type="evidence" value="ECO:0007669"/>
    <property type="project" value="UniProtKB-EC"/>
</dbReference>
<evidence type="ECO:0000313" key="6">
    <source>
        <dbReference type="Proteomes" id="UP000549913"/>
    </source>
</evidence>
<keyword evidence="1" id="KW-0479">Metal-binding</keyword>
<dbReference type="EC" id="3.5.3.1" evidence="5"/>
<dbReference type="RefSeq" id="WP_179548563.1">
    <property type="nucleotide sequence ID" value="NZ_BSEW01000002.1"/>
</dbReference>
<keyword evidence="6" id="KW-1185">Reference proteome</keyword>
<protein>
    <submittedName>
        <fullName evidence="5">Arginase</fullName>
        <ecNumber evidence="5">3.5.3.1</ecNumber>
    </submittedName>
</protein>
<evidence type="ECO:0000256" key="4">
    <source>
        <dbReference type="PROSITE-ProRule" id="PRU00742"/>
    </source>
</evidence>
<evidence type="ECO:0000313" key="5">
    <source>
        <dbReference type="EMBL" id="NYD71664.1"/>
    </source>
</evidence>
<dbReference type="SUPFAM" id="SSF52768">
    <property type="entry name" value="Arginase/deacetylase"/>
    <property type="match status" value="1"/>
</dbReference>
<evidence type="ECO:0000256" key="2">
    <source>
        <dbReference type="ARBA" id="ARBA00022801"/>
    </source>
</evidence>
<keyword evidence="3" id="KW-0464">Manganese</keyword>
<dbReference type="Pfam" id="PF00491">
    <property type="entry name" value="Arginase"/>
    <property type="match status" value="1"/>
</dbReference>
<name>A0A852SSJ2_9MICO</name>
<dbReference type="CDD" id="cd09999">
    <property type="entry name" value="Arginase-like_1"/>
    <property type="match status" value="1"/>
</dbReference>
<reference evidence="5 6" key="1">
    <citation type="submission" date="2020-07" db="EMBL/GenBank/DDBJ databases">
        <title>Sequencing the genomes of 1000 actinobacteria strains.</title>
        <authorList>
            <person name="Klenk H.-P."/>
        </authorList>
    </citation>
    <scope>NUCLEOTIDE SEQUENCE [LARGE SCALE GENOMIC DNA]</scope>
    <source>
        <strain evidence="5 6">DSM 26474</strain>
    </source>
</reference>
<accession>A0A852SSJ2</accession>
<organism evidence="5 6">
    <name type="scientific">Herbiconiux flava</name>
    <dbReference type="NCBI Taxonomy" id="881268"/>
    <lineage>
        <taxon>Bacteria</taxon>
        <taxon>Bacillati</taxon>
        <taxon>Actinomycetota</taxon>
        <taxon>Actinomycetes</taxon>
        <taxon>Micrococcales</taxon>
        <taxon>Microbacteriaceae</taxon>
        <taxon>Herbiconiux</taxon>
    </lineage>
</organism>
<dbReference type="GO" id="GO:0005829">
    <property type="term" value="C:cytosol"/>
    <property type="evidence" value="ECO:0007669"/>
    <property type="project" value="TreeGrafter"/>
</dbReference>
<dbReference type="GO" id="GO:0030145">
    <property type="term" value="F:manganese ion binding"/>
    <property type="evidence" value="ECO:0007669"/>
    <property type="project" value="TreeGrafter"/>
</dbReference>
<dbReference type="PANTHER" id="PTHR43782:SF3">
    <property type="entry name" value="ARGINASE"/>
    <property type="match status" value="1"/>
</dbReference>
<dbReference type="Proteomes" id="UP000549913">
    <property type="component" value="Unassembled WGS sequence"/>
</dbReference>
<comment type="similarity">
    <text evidence="4">Belongs to the arginase family.</text>
</comment>
<dbReference type="PROSITE" id="PS51409">
    <property type="entry name" value="ARGINASE_2"/>
    <property type="match status" value="1"/>
</dbReference>
<dbReference type="AlphaFoldDB" id="A0A852SSJ2"/>
<gene>
    <name evidence="5" type="ORF">BJ984_002822</name>
</gene>
<evidence type="ECO:0000256" key="3">
    <source>
        <dbReference type="ARBA" id="ARBA00023211"/>
    </source>
</evidence>
<sequence>MSATFVVVPSWQGSGSSRAMRLIDGAEAVRGDLPAAATRVVEVPQGAGESLDTGVQRFSSIAAIAQATEAVLADAPGTPILVGGDCGVEFAGIRHAAAVAARRSPDARLAVVWFDAHADLNTPQSSPSGAFHGMVLRALLGGGPAELSDPSGTGAVAAVLESAQVVLAGARALDDAEADYVAEAGIRMLGPTELADPAALVETLVASGATEVYLHVDLDVIDPGEIGGVQFPEPFGLPVAELVAAIRAVRERFPLTGAGITEFAPSTPEAAVDDLPAILRIVSALVR</sequence>
<comment type="caution">
    <text evidence="5">The sequence shown here is derived from an EMBL/GenBank/DDBJ whole genome shotgun (WGS) entry which is preliminary data.</text>
</comment>
<dbReference type="InterPro" id="IPR023696">
    <property type="entry name" value="Ureohydrolase_dom_sf"/>
</dbReference>